<protein>
    <submittedName>
        <fullName evidence="2">Uncharacterized protein</fullName>
    </submittedName>
</protein>
<evidence type="ECO:0000313" key="2">
    <source>
        <dbReference type="EMBL" id="VAX38792.1"/>
    </source>
</evidence>
<accession>A0A3B1DDE9</accession>
<dbReference type="EMBL" id="UOGL01000261">
    <property type="protein sequence ID" value="VAX38792.1"/>
    <property type="molecule type" value="Genomic_DNA"/>
</dbReference>
<gene>
    <name evidence="2" type="ORF">MNBD_PLANCTO02-1754</name>
</gene>
<feature type="region of interest" description="Disordered" evidence="1">
    <location>
        <begin position="1"/>
        <end position="31"/>
    </location>
</feature>
<proteinExistence type="predicted"/>
<sequence>MKSEIAGVRSASRFGDLSGQQKKLQNERLGE</sequence>
<organism evidence="2">
    <name type="scientific">hydrothermal vent metagenome</name>
    <dbReference type="NCBI Taxonomy" id="652676"/>
    <lineage>
        <taxon>unclassified sequences</taxon>
        <taxon>metagenomes</taxon>
        <taxon>ecological metagenomes</taxon>
    </lineage>
</organism>
<reference evidence="2" key="1">
    <citation type="submission" date="2018-06" db="EMBL/GenBank/DDBJ databases">
        <authorList>
            <person name="Zhirakovskaya E."/>
        </authorList>
    </citation>
    <scope>NUCLEOTIDE SEQUENCE</scope>
</reference>
<evidence type="ECO:0000256" key="1">
    <source>
        <dbReference type="SAM" id="MobiDB-lite"/>
    </source>
</evidence>
<name>A0A3B1DDE9_9ZZZZ</name>
<dbReference type="AlphaFoldDB" id="A0A3B1DDE9"/>